<dbReference type="Proteomes" id="UP000885830">
    <property type="component" value="Unassembled WGS sequence"/>
</dbReference>
<dbReference type="Gene3D" id="1.20.120.910">
    <property type="entry name" value="DksA, coiled-coil domain"/>
    <property type="match status" value="1"/>
</dbReference>
<evidence type="ECO:0000256" key="2">
    <source>
        <dbReference type="ARBA" id="ARBA00022771"/>
    </source>
</evidence>
<dbReference type="SUPFAM" id="SSF57716">
    <property type="entry name" value="Glucocorticoid receptor-like (DNA-binding domain)"/>
    <property type="match status" value="1"/>
</dbReference>
<reference evidence="6" key="1">
    <citation type="journal article" date="2020" name="mSystems">
        <title>Genome- and Community-Level Interaction Insights into Carbon Utilization and Element Cycling Functions of Hydrothermarchaeota in Hydrothermal Sediment.</title>
        <authorList>
            <person name="Zhou Z."/>
            <person name="Liu Y."/>
            <person name="Xu W."/>
            <person name="Pan J."/>
            <person name="Luo Z.H."/>
            <person name="Li M."/>
        </authorList>
    </citation>
    <scope>NUCLEOTIDE SEQUENCE [LARGE SCALE GENOMIC DNA]</scope>
    <source>
        <strain evidence="6">HyVt-485</strain>
    </source>
</reference>
<feature type="domain" description="Zinc finger DksA/TraR C4-type" evidence="5">
    <location>
        <begin position="77"/>
        <end position="108"/>
    </location>
</feature>
<dbReference type="InterPro" id="IPR000962">
    <property type="entry name" value="Znf_DskA_TraR"/>
</dbReference>
<evidence type="ECO:0000259" key="5">
    <source>
        <dbReference type="Pfam" id="PF01258"/>
    </source>
</evidence>
<organism evidence="6">
    <name type="scientific">Hellea balneolensis</name>
    <dbReference type="NCBI Taxonomy" id="287478"/>
    <lineage>
        <taxon>Bacteria</taxon>
        <taxon>Pseudomonadati</taxon>
        <taxon>Pseudomonadota</taxon>
        <taxon>Alphaproteobacteria</taxon>
        <taxon>Maricaulales</taxon>
        <taxon>Robiginitomaculaceae</taxon>
        <taxon>Hellea</taxon>
    </lineage>
</organism>
<evidence type="ECO:0000313" key="6">
    <source>
        <dbReference type="EMBL" id="HHL42446.1"/>
    </source>
</evidence>
<sequence length="110" mass="12365">MDIKIAKKRLTHMCAELEELSRAAKDNRKPVALDQQSIGRLSRMDSLQVQAMDMAAHEQRRKTIIRIKAALARIDDGDFGYCAKCDEDISKKRLEFDPSTPLCISCARGG</sequence>
<keyword evidence="2" id="KW-0863">Zinc-finger</keyword>
<accession>A0A7C5R3K3</accession>
<dbReference type="PROSITE" id="PS51128">
    <property type="entry name" value="ZF_DKSA_2"/>
    <property type="match status" value="1"/>
</dbReference>
<dbReference type="Pfam" id="PF01258">
    <property type="entry name" value="zf-dskA_traR"/>
    <property type="match status" value="1"/>
</dbReference>
<dbReference type="AlphaFoldDB" id="A0A7C5R3K3"/>
<feature type="zinc finger region" description="dksA C4-type" evidence="4">
    <location>
        <begin position="82"/>
        <end position="106"/>
    </location>
</feature>
<comment type="caution">
    <text evidence="6">The sequence shown here is derived from an EMBL/GenBank/DDBJ whole genome shotgun (WGS) entry which is preliminary data.</text>
</comment>
<protein>
    <recommendedName>
        <fullName evidence="5">Zinc finger DksA/TraR C4-type domain-containing protein</fullName>
    </recommendedName>
</protein>
<evidence type="ECO:0000256" key="1">
    <source>
        <dbReference type="ARBA" id="ARBA00022723"/>
    </source>
</evidence>
<evidence type="ECO:0000256" key="4">
    <source>
        <dbReference type="PROSITE-ProRule" id="PRU00510"/>
    </source>
</evidence>
<proteinExistence type="predicted"/>
<keyword evidence="1" id="KW-0479">Metal-binding</keyword>
<dbReference type="EMBL" id="DRMJ01000116">
    <property type="protein sequence ID" value="HHL42446.1"/>
    <property type="molecule type" value="Genomic_DNA"/>
</dbReference>
<keyword evidence="3" id="KW-0862">Zinc</keyword>
<evidence type="ECO:0000256" key="3">
    <source>
        <dbReference type="ARBA" id="ARBA00022833"/>
    </source>
</evidence>
<dbReference type="PANTHER" id="PTHR33823">
    <property type="entry name" value="RNA POLYMERASE-BINDING TRANSCRIPTION FACTOR DKSA-RELATED"/>
    <property type="match status" value="1"/>
</dbReference>
<dbReference type="GO" id="GO:0008270">
    <property type="term" value="F:zinc ion binding"/>
    <property type="evidence" value="ECO:0007669"/>
    <property type="project" value="UniProtKB-KW"/>
</dbReference>
<name>A0A7C5R3K3_9PROT</name>
<dbReference type="PANTHER" id="PTHR33823:SF4">
    <property type="entry name" value="GENERAL STRESS PROTEIN 16O"/>
    <property type="match status" value="1"/>
</dbReference>
<gene>
    <name evidence="6" type="ORF">ENJ42_02415</name>
</gene>